<sequence>GGWTAEEDAHLARLVLEYGEGNWSPIARALNVLMKNPESTGRIGKQCRERWNHHLSPGLRKGPWGPEEEILLADAHRRLGNKWSDIARCIPGRSENAVKNHWNATLRKRL</sequence>
<gene>
    <name evidence="3" type="primary">myb2</name>
    <name evidence="3" type="ORF">VOLCADRAFT_37975</name>
</gene>
<feature type="domain" description="HTH myb-type" evidence="2">
    <location>
        <begin position="56"/>
        <end position="110"/>
    </location>
</feature>
<evidence type="ECO:0000259" key="1">
    <source>
        <dbReference type="PROSITE" id="PS50090"/>
    </source>
</evidence>
<dbReference type="InParanoid" id="D8U5P1"/>
<organism evidence="4">
    <name type="scientific">Volvox carteri f. nagariensis</name>
    <dbReference type="NCBI Taxonomy" id="3068"/>
    <lineage>
        <taxon>Eukaryota</taxon>
        <taxon>Viridiplantae</taxon>
        <taxon>Chlorophyta</taxon>
        <taxon>core chlorophytes</taxon>
        <taxon>Chlorophyceae</taxon>
        <taxon>CS clade</taxon>
        <taxon>Chlamydomonadales</taxon>
        <taxon>Volvocaceae</taxon>
        <taxon>Volvox</taxon>
    </lineage>
</organism>
<dbReference type="SUPFAM" id="SSF46689">
    <property type="entry name" value="Homeodomain-like"/>
    <property type="match status" value="1"/>
</dbReference>
<dbReference type="InterPro" id="IPR017930">
    <property type="entry name" value="Myb_dom"/>
</dbReference>
<dbReference type="Gene3D" id="1.10.10.60">
    <property type="entry name" value="Homeodomain-like"/>
    <property type="match status" value="2"/>
</dbReference>
<dbReference type="GeneID" id="9617018"/>
<evidence type="ECO:0000313" key="4">
    <source>
        <dbReference type="Proteomes" id="UP000001058"/>
    </source>
</evidence>
<dbReference type="KEGG" id="vcn:VOLCADRAFT_37975"/>
<dbReference type="GO" id="GO:0000981">
    <property type="term" value="F:DNA-binding transcription factor activity, RNA polymerase II-specific"/>
    <property type="evidence" value="ECO:0007669"/>
    <property type="project" value="TreeGrafter"/>
</dbReference>
<keyword evidence="4" id="KW-1185">Reference proteome</keyword>
<reference evidence="3 4" key="1">
    <citation type="journal article" date="2010" name="Science">
        <title>Genomic analysis of organismal complexity in the multicellular green alga Volvox carteri.</title>
        <authorList>
            <person name="Prochnik S.E."/>
            <person name="Umen J."/>
            <person name="Nedelcu A.M."/>
            <person name="Hallmann A."/>
            <person name="Miller S.M."/>
            <person name="Nishii I."/>
            <person name="Ferris P."/>
            <person name="Kuo A."/>
            <person name="Mitros T."/>
            <person name="Fritz-Laylin L.K."/>
            <person name="Hellsten U."/>
            <person name="Chapman J."/>
            <person name="Simakov O."/>
            <person name="Rensing S.A."/>
            <person name="Terry A."/>
            <person name="Pangilinan J."/>
            <person name="Kapitonov V."/>
            <person name="Jurka J."/>
            <person name="Salamov A."/>
            <person name="Shapiro H."/>
            <person name="Schmutz J."/>
            <person name="Grimwood J."/>
            <person name="Lindquist E."/>
            <person name="Lucas S."/>
            <person name="Grigoriev I.V."/>
            <person name="Schmitt R."/>
            <person name="Kirk D."/>
            <person name="Rokhsar D.S."/>
        </authorList>
    </citation>
    <scope>NUCLEOTIDE SEQUENCE [LARGE SCALE GENOMIC DNA]</scope>
    <source>
        <strain evidence="4">f. Nagariensis / Eve</strain>
    </source>
</reference>
<protein>
    <submittedName>
        <fullName evidence="3">Transcription factor Myb2</fullName>
    </submittedName>
</protein>
<feature type="domain" description="Myb-like" evidence="1">
    <location>
        <begin position="1"/>
        <end position="55"/>
    </location>
</feature>
<dbReference type="AlphaFoldDB" id="D8U5P1"/>
<evidence type="ECO:0000259" key="2">
    <source>
        <dbReference type="PROSITE" id="PS51294"/>
    </source>
</evidence>
<name>D8U5P1_VOLCA</name>
<dbReference type="Pfam" id="PF00249">
    <property type="entry name" value="Myb_DNA-binding"/>
    <property type="match status" value="2"/>
</dbReference>
<dbReference type="GO" id="GO:0005634">
    <property type="term" value="C:nucleus"/>
    <property type="evidence" value="ECO:0007669"/>
    <property type="project" value="TreeGrafter"/>
</dbReference>
<dbReference type="RefSeq" id="XP_002954005.1">
    <property type="nucleotide sequence ID" value="XM_002953959.1"/>
</dbReference>
<dbReference type="STRING" id="3068.D8U5P1"/>
<feature type="domain" description="Myb-like" evidence="1">
    <location>
        <begin position="56"/>
        <end position="106"/>
    </location>
</feature>
<dbReference type="OrthoDB" id="2143914at2759"/>
<dbReference type="PROSITE" id="PS50090">
    <property type="entry name" value="MYB_LIKE"/>
    <property type="match status" value="2"/>
</dbReference>
<dbReference type="CDD" id="cd00167">
    <property type="entry name" value="SANT"/>
    <property type="match status" value="2"/>
</dbReference>
<dbReference type="Proteomes" id="UP000001058">
    <property type="component" value="Unassembled WGS sequence"/>
</dbReference>
<dbReference type="InterPro" id="IPR001005">
    <property type="entry name" value="SANT/Myb"/>
</dbReference>
<feature type="domain" description="HTH myb-type" evidence="2">
    <location>
        <begin position="1"/>
        <end position="55"/>
    </location>
</feature>
<accession>D8U5P1</accession>
<dbReference type="InterPro" id="IPR009057">
    <property type="entry name" value="Homeodomain-like_sf"/>
</dbReference>
<dbReference type="EMBL" id="GL378360">
    <property type="protein sequence ID" value="EFJ45034.1"/>
    <property type="molecule type" value="Genomic_DNA"/>
</dbReference>
<dbReference type="SMART" id="SM00717">
    <property type="entry name" value="SANT"/>
    <property type="match status" value="2"/>
</dbReference>
<feature type="non-terminal residue" evidence="3">
    <location>
        <position position="1"/>
    </location>
</feature>
<evidence type="ECO:0000313" key="3">
    <source>
        <dbReference type="EMBL" id="EFJ45034.1"/>
    </source>
</evidence>
<dbReference type="eggNOG" id="KOG0048">
    <property type="taxonomic scope" value="Eukaryota"/>
</dbReference>
<dbReference type="PROSITE" id="PS51294">
    <property type="entry name" value="HTH_MYB"/>
    <property type="match status" value="2"/>
</dbReference>
<dbReference type="InterPro" id="IPR050560">
    <property type="entry name" value="MYB_TF"/>
</dbReference>
<feature type="non-terminal residue" evidence="3">
    <location>
        <position position="110"/>
    </location>
</feature>
<proteinExistence type="predicted"/>
<dbReference type="GO" id="GO:0000978">
    <property type="term" value="F:RNA polymerase II cis-regulatory region sequence-specific DNA binding"/>
    <property type="evidence" value="ECO:0007669"/>
    <property type="project" value="TreeGrafter"/>
</dbReference>
<dbReference type="PANTHER" id="PTHR45614:SF232">
    <property type="entry name" value="TRANSCRIPTION FACTOR MYB3R-2"/>
    <property type="match status" value="1"/>
</dbReference>
<dbReference type="PANTHER" id="PTHR45614">
    <property type="entry name" value="MYB PROTEIN-RELATED"/>
    <property type="match status" value="1"/>
</dbReference>